<dbReference type="Gene3D" id="3.40.190.170">
    <property type="entry name" value="Bacterial extracellular solute-binding protein, family 7"/>
    <property type="match status" value="1"/>
</dbReference>
<evidence type="ECO:0000313" key="6">
    <source>
        <dbReference type="EMBL" id="MDC7225139.1"/>
    </source>
</evidence>
<evidence type="ECO:0000256" key="3">
    <source>
        <dbReference type="ARBA" id="ARBA00022448"/>
    </source>
</evidence>
<accession>A0AAJ1MM34</accession>
<comment type="caution">
    <text evidence="6">The sequence shown here is derived from an EMBL/GenBank/DDBJ whole genome shotgun (WGS) entry which is preliminary data.</text>
</comment>
<evidence type="ECO:0000256" key="1">
    <source>
        <dbReference type="ARBA" id="ARBA00004196"/>
    </source>
</evidence>
<keyword evidence="3" id="KW-0813">Transport</keyword>
<sequence>MLKRKLAILALICALVFGVVSGVFANGQQDGSGAMESVTLRLGHIYDPSHAWHKGAVKAAEIIAEKTEGRITMEIFPSSQLGTEPELLEQTLFGSVDICEAGAGQLGTLFKPINVLEMPYTFRDNAHVLAFAKSDIAATLFEDFRKEFGGKIVGVSSWGIRQLTSNKPINTPADLEGFKLRVPEQTICVAYGKAMGANPTPIAYSEAYMALQQSVVDGLENPMSSIKAMKFYEVQKYINLTKHVTNCTFFVMNDAKFNSFNMEDQKILTDAFSEASELIVELLNKDDQDLVAFFESEGLTINQPDIDAFVKATASMPLEFSDWWSAYGDDLHSRIQAIK</sequence>
<dbReference type="NCBIfam" id="TIGR00787">
    <property type="entry name" value="dctP"/>
    <property type="match status" value="1"/>
</dbReference>
<dbReference type="PANTHER" id="PTHR33376:SF4">
    <property type="entry name" value="SIALIC ACID-BINDING PERIPLASMIC PROTEIN SIAP"/>
    <property type="match status" value="1"/>
</dbReference>
<dbReference type="PIRSF" id="PIRSF006470">
    <property type="entry name" value="DctB"/>
    <property type="match status" value="1"/>
</dbReference>
<name>A0AAJ1MM34_9SPIO</name>
<dbReference type="GO" id="GO:0055085">
    <property type="term" value="P:transmembrane transport"/>
    <property type="evidence" value="ECO:0007669"/>
    <property type="project" value="InterPro"/>
</dbReference>
<dbReference type="InterPro" id="IPR004682">
    <property type="entry name" value="TRAP_DctP"/>
</dbReference>
<dbReference type="GO" id="GO:0030288">
    <property type="term" value="C:outer membrane-bounded periplasmic space"/>
    <property type="evidence" value="ECO:0007669"/>
    <property type="project" value="InterPro"/>
</dbReference>
<dbReference type="NCBIfam" id="NF037995">
    <property type="entry name" value="TRAP_S1"/>
    <property type="match status" value="1"/>
</dbReference>
<evidence type="ECO:0000313" key="7">
    <source>
        <dbReference type="Proteomes" id="UP001221217"/>
    </source>
</evidence>
<dbReference type="InterPro" id="IPR018389">
    <property type="entry name" value="DctP_fam"/>
</dbReference>
<dbReference type="InterPro" id="IPR038404">
    <property type="entry name" value="TRAP_DctP_sf"/>
</dbReference>
<comment type="subcellular location">
    <subcellularLocation>
        <location evidence="1">Cell envelope</location>
    </subcellularLocation>
</comment>
<evidence type="ECO:0000256" key="2">
    <source>
        <dbReference type="ARBA" id="ARBA00009023"/>
    </source>
</evidence>
<keyword evidence="4 5" id="KW-0732">Signal</keyword>
<proteinExistence type="inferred from homology"/>
<gene>
    <name evidence="6" type="ORF">PQJ61_00070</name>
</gene>
<dbReference type="CDD" id="cd13672">
    <property type="entry name" value="PBP2_TRAP_Siap"/>
    <property type="match status" value="1"/>
</dbReference>
<evidence type="ECO:0000256" key="4">
    <source>
        <dbReference type="ARBA" id="ARBA00022729"/>
    </source>
</evidence>
<comment type="similarity">
    <text evidence="2">Belongs to the bacterial solute-binding protein 7 family.</text>
</comment>
<dbReference type="AlphaFoldDB" id="A0AAJ1MM34"/>
<protein>
    <submittedName>
        <fullName evidence="6">Sialic acid TRAP transporter substrate-binding protein SiaP</fullName>
    </submittedName>
</protein>
<evidence type="ECO:0000256" key="5">
    <source>
        <dbReference type="SAM" id="SignalP"/>
    </source>
</evidence>
<organism evidence="6 7">
    <name type="scientific">Candidatus Thalassospirochaeta sargassi</name>
    <dbReference type="NCBI Taxonomy" id="3119039"/>
    <lineage>
        <taxon>Bacteria</taxon>
        <taxon>Pseudomonadati</taxon>
        <taxon>Spirochaetota</taxon>
        <taxon>Spirochaetia</taxon>
        <taxon>Spirochaetales</taxon>
        <taxon>Spirochaetaceae</taxon>
        <taxon>Candidatus Thalassospirochaeta</taxon>
    </lineage>
</organism>
<feature type="chain" id="PRO_5042573885" evidence="5">
    <location>
        <begin position="26"/>
        <end position="339"/>
    </location>
</feature>
<reference evidence="6 7" key="1">
    <citation type="submission" date="2022-12" db="EMBL/GenBank/DDBJ databases">
        <title>Metagenome assembled genome from gulf of manar.</title>
        <authorList>
            <person name="Kohli P."/>
            <person name="Pk S."/>
            <person name="Venkata Ramana C."/>
            <person name="Sasikala C."/>
        </authorList>
    </citation>
    <scope>NUCLEOTIDE SEQUENCE [LARGE SCALE GENOMIC DNA]</scope>
    <source>
        <strain evidence="6">JB008</strain>
    </source>
</reference>
<feature type="signal peptide" evidence="5">
    <location>
        <begin position="1"/>
        <end position="25"/>
    </location>
</feature>
<dbReference type="EMBL" id="JAQQAL010000002">
    <property type="protein sequence ID" value="MDC7225139.1"/>
    <property type="molecule type" value="Genomic_DNA"/>
</dbReference>
<dbReference type="Pfam" id="PF03480">
    <property type="entry name" value="DctP"/>
    <property type="match status" value="1"/>
</dbReference>
<dbReference type="Proteomes" id="UP001221217">
    <property type="component" value="Unassembled WGS sequence"/>
</dbReference>
<dbReference type="PANTHER" id="PTHR33376">
    <property type="match status" value="1"/>
</dbReference>